<dbReference type="Proteomes" id="UP000612362">
    <property type="component" value="Unassembled WGS sequence"/>
</dbReference>
<dbReference type="Pfam" id="PF13360">
    <property type="entry name" value="PQQ_2"/>
    <property type="match status" value="3"/>
</dbReference>
<dbReference type="AlphaFoldDB" id="A0A8J3I6U5"/>
<keyword evidence="1" id="KW-1133">Transmembrane helix</keyword>
<dbReference type="Gene3D" id="2.130.10.10">
    <property type="entry name" value="YVTN repeat-like/Quinoprotein amine dehydrogenase"/>
    <property type="match status" value="2"/>
</dbReference>
<keyword evidence="1" id="KW-0472">Membrane</keyword>
<feature type="domain" description="Pyrrolo-quinoline quinone repeat" evidence="2">
    <location>
        <begin position="186"/>
        <end position="341"/>
    </location>
</feature>
<dbReference type="PANTHER" id="PTHR34512:SF30">
    <property type="entry name" value="OUTER MEMBRANE PROTEIN ASSEMBLY FACTOR BAMB"/>
    <property type="match status" value="1"/>
</dbReference>
<keyword evidence="1" id="KW-0812">Transmembrane</keyword>
<dbReference type="InterPro" id="IPR011047">
    <property type="entry name" value="Quinoprotein_ADH-like_sf"/>
</dbReference>
<feature type="domain" description="Pyrrolo-quinoline quinone repeat" evidence="2">
    <location>
        <begin position="375"/>
        <end position="443"/>
    </location>
</feature>
<evidence type="ECO:0000313" key="4">
    <source>
        <dbReference type="Proteomes" id="UP000612362"/>
    </source>
</evidence>
<dbReference type="SUPFAM" id="SSF50998">
    <property type="entry name" value="Quinoprotein alcohol dehydrogenase-like"/>
    <property type="match status" value="1"/>
</dbReference>
<protein>
    <recommendedName>
        <fullName evidence="2">Pyrrolo-quinoline quinone repeat domain-containing protein</fullName>
    </recommendedName>
</protein>
<dbReference type="EMBL" id="BNJF01000009">
    <property type="protein sequence ID" value="GHO50639.1"/>
    <property type="molecule type" value="Genomic_DNA"/>
</dbReference>
<feature type="transmembrane region" description="Helical" evidence="1">
    <location>
        <begin position="132"/>
        <end position="152"/>
    </location>
</feature>
<accession>A0A8J3I6U5</accession>
<keyword evidence="4" id="KW-1185">Reference proteome</keyword>
<dbReference type="SMART" id="SM00564">
    <property type="entry name" value="PQQ"/>
    <property type="match status" value="5"/>
</dbReference>
<name>A0A8J3I6U5_9CHLR</name>
<dbReference type="InterPro" id="IPR018391">
    <property type="entry name" value="PQQ_b-propeller_rpt"/>
</dbReference>
<comment type="caution">
    <text evidence="3">The sequence shown here is derived from an EMBL/GenBank/DDBJ whole genome shotgun (WGS) entry which is preliminary data.</text>
</comment>
<dbReference type="RefSeq" id="WP_220199625.1">
    <property type="nucleotide sequence ID" value="NZ_BNJF01000009.1"/>
</dbReference>
<sequence>MSEYTQPSKRRLVAIYRYISALELSDIETLSIILKEASQDAVLSGLLEEVDTVYQTIDRTAVSELEARRAYHCVLKLDQNSHLEQNQPALLQYMHDDKKRTLVNVQGLSPLPQRHNHQPSTRSRWRHGLQRGAMLLVACFLLTIGVRFFMIYEQAMHSSTTTPPNAQALHGIVVAMTGEGTSSSSARVYGIRPDTGEQVWYFSLPKGKPGQNMSQNLIVQGQTIYALFNSQVYALRATDGKLLWHTDLFHASSPQESYKLVSDGNMLYVGSGPGGNMPFVDQLVALRPKDGSIAWQHTYKGSGATFLGASNGIVYLATNIANESQLHALRGSDGTQMWAYPGGEVISVIADETNVYLFAMAHTIQQDPSGMHKDEKVILALNVQNGHQRWTTQVKSNGIYQLQMDRGRLFLNEHNGNSEQICSWQVEDGHQVWCHSYTGDPQLFGTPYYLVANGALYFFSPQSTIVGTATEVVKGKTASTPKVHQKTIIQVYDASDGQAKKWGTTLDDWSTGNATVDNKQLFVATANHIWAFDQRGSALWSYQRPSQSANSSDDIFFNGFCNVDKSSW</sequence>
<evidence type="ECO:0000259" key="2">
    <source>
        <dbReference type="Pfam" id="PF13360"/>
    </source>
</evidence>
<dbReference type="InterPro" id="IPR002372">
    <property type="entry name" value="PQQ_rpt_dom"/>
</dbReference>
<feature type="domain" description="Pyrrolo-quinoline quinone repeat" evidence="2">
    <location>
        <begin position="491"/>
        <end position="550"/>
    </location>
</feature>
<organism evidence="3 4">
    <name type="scientific">Ktedonospora formicarum</name>
    <dbReference type="NCBI Taxonomy" id="2778364"/>
    <lineage>
        <taxon>Bacteria</taxon>
        <taxon>Bacillati</taxon>
        <taxon>Chloroflexota</taxon>
        <taxon>Ktedonobacteria</taxon>
        <taxon>Ktedonobacterales</taxon>
        <taxon>Ktedonobacteraceae</taxon>
        <taxon>Ktedonospora</taxon>
    </lineage>
</organism>
<reference evidence="3" key="1">
    <citation type="submission" date="2020-10" db="EMBL/GenBank/DDBJ databases">
        <title>Taxonomic study of unclassified bacteria belonging to the class Ktedonobacteria.</title>
        <authorList>
            <person name="Yabe S."/>
            <person name="Wang C.M."/>
            <person name="Zheng Y."/>
            <person name="Sakai Y."/>
            <person name="Cavaletti L."/>
            <person name="Monciardini P."/>
            <person name="Donadio S."/>
        </authorList>
    </citation>
    <scope>NUCLEOTIDE SEQUENCE</scope>
    <source>
        <strain evidence="3">SOSP1-1</strain>
    </source>
</reference>
<evidence type="ECO:0000256" key="1">
    <source>
        <dbReference type="SAM" id="Phobius"/>
    </source>
</evidence>
<proteinExistence type="predicted"/>
<dbReference type="InterPro" id="IPR015943">
    <property type="entry name" value="WD40/YVTN_repeat-like_dom_sf"/>
</dbReference>
<dbReference type="PANTHER" id="PTHR34512">
    <property type="entry name" value="CELL SURFACE PROTEIN"/>
    <property type="match status" value="1"/>
</dbReference>
<gene>
    <name evidence="3" type="ORF">KSX_88020</name>
</gene>
<evidence type="ECO:0000313" key="3">
    <source>
        <dbReference type="EMBL" id="GHO50639.1"/>
    </source>
</evidence>